<dbReference type="OrthoDB" id="1750780at2759"/>
<comment type="caution">
    <text evidence="1">The sequence shown here is derived from an EMBL/GenBank/DDBJ whole genome shotgun (WGS) entry which is preliminary data.</text>
</comment>
<feature type="non-terminal residue" evidence="1">
    <location>
        <position position="376"/>
    </location>
</feature>
<gene>
    <name evidence="1" type="ORF">H5410_022868</name>
</gene>
<evidence type="ECO:0000313" key="2">
    <source>
        <dbReference type="Proteomes" id="UP000824120"/>
    </source>
</evidence>
<dbReference type="EMBL" id="JACXVP010000004">
    <property type="protein sequence ID" value="KAG5611587.1"/>
    <property type="molecule type" value="Genomic_DNA"/>
</dbReference>
<name>A0A9J5ZF94_SOLCO</name>
<evidence type="ECO:0000313" key="1">
    <source>
        <dbReference type="EMBL" id="KAG5611587.1"/>
    </source>
</evidence>
<sequence length="376" mass="42725">MPKTRSMASLKSSDHLSINTQMFFHCHSTCLLILLHPLLCRRSEKHMLLRRKVRRNPDQALLELSLQRICIVSRFPGRVVNLNQLRDSNCPISSFLKAQKLSLLFPLCGLELFEDDVRLFYANLRISSDNGELETLVLGNRLIINELLFEDVFGTKFFGVISYMNGAKTAVAEPGANLKGSLSNISNRDVFVLYCLLKKYRINWAAWFKEYMWESSEESNPSTSLPYGLLISQILVDKMVDLSMFTPIVINATYDSRTFSSMGYVESLMNSKLASRCGLESLHDAVEKVFRLQKDTSTNVGKLRISMTGIKQESISTINKLIRQVDSLKNGVDSSNNEPAISVQNSYSSLSKTVERSYNSFNEKVINTMKYFWGKI</sequence>
<protein>
    <submittedName>
        <fullName evidence="1">Uncharacterized protein</fullName>
    </submittedName>
</protein>
<keyword evidence="2" id="KW-1185">Reference proteome</keyword>
<proteinExistence type="predicted"/>
<accession>A0A9J5ZF94</accession>
<dbReference type="AlphaFoldDB" id="A0A9J5ZF94"/>
<dbReference type="Proteomes" id="UP000824120">
    <property type="component" value="Chromosome 4"/>
</dbReference>
<reference evidence="1 2" key="1">
    <citation type="submission" date="2020-09" db="EMBL/GenBank/DDBJ databases">
        <title>De no assembly of potato wild relative species, Solanum commersonii.</title>
        <authorList>
            <person name="Cho K."/>
        </authorList>
    </citation>
    <scope>NUCLEOTIDE SEQUENCE [LARGE SCALE GENOMIC DNA]</scope>
    <source>
        <strain evidence="1">LZ3.2</strain>
        <tissue evidence="1">Leaf</tissue>
    </source>
</reference>
<organism evidence="1 2">
    <name type="scientific">Solanum commersonii</name>
    <name type="common">Commerson's wild potato</name>
    <name type="synonym">Commerson's nightshade</name>
    <dbReference type="NCBI Taxonomy" id="4109"/>
    <lineage>
        <taxon>Eukaryota</taxon>
        <taxon>Viridiplantae</taxon>
        <taxon>Streptophyta</taxon>
        <taxon>Embryophyta</taxon>
        <taxon>Tracheophyta</taxon>
        <taxon>Spermatophyta</taxon>
        <taxon>Magnoliopsida</taxon>
        <taxon>eudicotyledons</taxon>
        <taxon>Gunneridae</taxon>
        <taxon>Pentapetalae</taxon>
        <taxon>asterids</taxon>
        <taxon>lamiids</taxon>
        <taxon>Solanales</taxon>
        <taxon>Solanaceae</taxon>
        <taxon>Solanoideae</taxon>
        <taxon>Solaneae</taxon>
        <taxon>Solanum</taxon>
    </lineage>
</organism>